<evidence type="ECO:0000313" key="3">
    <source>
        <dbReference type="EMBL" id="KDR77170.1"/>
    </source>
</evidence>
<dbReference type="OrthoDB" id="9451547at2759"/>
<dbReference type="HOGENOM" id="CLU_022883_6_1_1"/>
<feature type="transmembrane region" description="Helical" evidence="1">
    <location>
        <begin position="410"/>
        <end position="435"/>
    </location>
</feature>
<dbReference type="AlphaFoldDB" id="A0A067T1U3"/>
<proteinExistence type="predicted"/>
<accession>A0A067T1U3</accession>
<keyword evidence="1" id="KW-0472">Membrane</keyword>
<feature type="transmembrane region" description="Helical" evidence="1">
    <location>
        <begin position="285"/>
        <end position="304"/>
    </location>
</feature>
<feature type="chain" id="PRO_5001646392" evidence="2">
    <location>
        <begin position="18"/>
        <end position="467"/>
    </location>
</feature>
<protein>
    <submittedName>
        <fullName evidence="3">Uncharacterized protein</fullName>
    </submittedName>
</protein>
<evidence type="ECO:0000256" key="1">
    <source>
        <dbReference type="SAM" id="Phobius"/>
    </source>
</evidence>
<evidence type="ECO:0000256" key="2">
    <source>
        <dbReference type="SAM" id="SignalP"/>
    </source>
</evidence>
<sequence length="467" mass="52455">MLLILGIGYLFHKTIQAAPVSESSLLDNNPPNLSFLSQCLCPGPQRSVWDILWSCLATIFACTWLSVHPNIPPPGETWWKIGLRRLELMFWALIAPELIILWAMRQWQGARILAGNYHEHQWTKTHGYFIQMGGFILLKNGEIDFPKITEEEIRDRSKGDGLSKALVILQTSWFIAQCVARRTQGLTITELELITAAYAVLNGIMYFLWWNKPLDVRCPVPVHLLITVNDPFKFGSSGKHRTSLRKELLSFVSAGYRGSTSNLTSSVTWIWKSMTELSLKTFQKAAATIIIFPWIIISSLFSRLNDIYAPDSMREDAESVSRIGIPTFHASTADHSGVTRLLILALTSSIAALFGGIHCVGWFFTFPSHTELMLWRVCSAVITIIPLITWFAFTNAFLFEVAVSKPVKMFLGTIAIVGSTLLGITVPCIPAYVIARLLLLTEAFTALRYLPPPAREVVNWMSFIPHI</sequence>
<feature type="transmembrane region" description="Helical" evidence="1">
    <location>
        <begin position="191"/>
        <end position="209"/>
    </location>
</feature>
<dbReference type="PANTHER" id="PTHR35043">
    <property type="entry name" value="TRANSCRIPTION FACTOR DOMAIN-CONTAINING PROTEIN"/>
    <property type="match status" value="1"/>
</dbReference>
<feature type="signal peptide" evidence="2">
    <location>
        <begin position="1"/>
        <end position="17"/>
    </location>
</feature>
<gene>
    <name evidence="3" type="ORF">GALMADRAFT_155817</name>
</gene>
<reference evidence="4" key="1">
    <citation type="journal article" date="2014" name="Proc. Natl. Acad. Sci. U.S.A.">
        <title>Extensive sampling of basidiomycete genomes demonstrates inadequacy of the white-rot/brown-rot paradigm for wood decay fungi.</title>
        <authorList>
            <person name="Riley R."/>
            <person name="Salamov A.A."/>
            <person name="Brown D.W."/>
            <person name="Nagy L.G."/>
            <person name="Floudas D."/>
            <person name="Held B.W."/>
            <person name="Levasseur A."/>
            <person name="Lombard V."/>
            <person name="Morin E."/>
            <person name="Otillar R."/>
            <person name="Lindquist E.A."/>
            <person name="Sun H."/>
            <person name="LaButti K.M."/>
            <person name="Schmutz J."/>
            <person name="Jabbour D."/>
            <person name="Luo H."/>
            <person name="Baker S.E."/>
            <person name="Pisabarro A.G."/>
            <person name="Walton J.D."/>
            <person name="Blanchette R.A."/>
            <person name="Henrissat B."/>
            <person name="Martin F."/>
            <person name="Cullen D."/>
            <person name="Hibbett D.S."/>
            <person name="Grigoriev I.V."/>
        </authorList>
    </citation>
    <scope>NUCLEOTIDE SEQUENCE [LARGE SCALE GENOMIC DNA]</scope>
    <source>
        <strain evidence="4">CBS 339.88</strain>
    </source>
</reference>
<evidence type="ECO:0000313" key="4">
    <source>
        <dbReference type="Proteomes" id="UP000027222"/>
    </source>
</evidence>
<feature type="transmembrane region" description="Helical" evidence="1">
    <location>
        <begin position="341"/>
        <end position="366"/>
    </location>
</feature>
<dbReference type="STRING" id="685588.A0A067T1U3"/>
<feature type="transmembrane region" description="Helical" evidence="1">
    <location>
        <begin position="372"/>
        <end position="398"/>
    </location>
</feature>
<keyword evidence="4" id="KW-1185">Reference proteome</keyword>
<name>A0A067T1U3_GALM3</name>
<keyword evidence="1" id="KW-0812">Transmembrane</keyword>
<dbReference type="PANTHER" id="PTHR35043:SF7">
    <property type="entry name" value="TRANSCRIPTION FACTOR DOMAIN-CONTAINING PROTEIN"/>
    <property type="match status" value="1"/>
</dbReference>
<keyword evidence="2" id="KW-0732">Signal</keyword>
<organism evidence="3 4">
    <name type="scientific">Galerina marginata (strain CBS 339.88)</name>
    <dbReference type="NCBI Taxonomy" id="685588"/>
    <lineage>
        <taxon>Eukaryota</taxon>
        <taxon>Fungi</taxon>
        <taxon>Dikarya</taxon>
        <taxon>Basidiomycota</taxon>
        <taxon>Agaricomycotina</taxon>
        <taxon>Agaricomycetes</taxon>
        <taxon>Agaricomycetidae</taxon>
        <taxon>Agaricales</taxon>
        <taxon>Agaricineae</taxon>
        <taxon>Strophariaceae</taxon>
        <taxon>Galerina</taxon>
    </lineage>
</organism>
<keyword evidence="1" id="KW-1133">Transmembrane helix</keyword>
<dbReference type="Proteomes" id="UP000027222">
    <property type="component" value="Unassembled WGS sequence"/>
</dbReference>
<dbReference type="EMBL" id="KL142377">
    <property type="protein sequence ID" value="KDR77170.1"/>
    <property type="molecule type" value="Genomic_DNA"/>
</dbReference>